<dbReference type="Proteomes" id="UP000619355">
    <property type="component" value="Unassembled WGS sequence"/>
</dbReference>
<sequence>MRRNAIEWGDRRVMGKGRWIVGGVVALFVIGAADSCGGDDDAKAARPKAAKPSATASAPPGVSSVPSPNAHQRADLLSALKNIDAGLVANEDRAVRRSVNVCSDIKDRKDSDTVKANAKFRFEGGTVPHLSDAQSGRIVSAVQDTFCSPHKPGDIKPKKAQAHAEAEPKSSPTWSSEADIFKRWAKSNGSAAD</sequence>
<reference evidence="3" key="1">
    <citation type="journal article" date="2019" name="Int. J. Syst. Evol. Microbiol.">
        <title>The Global Catalogue of Microorganisms (GCM) 10K type strain sequencing project: providing services to taxonomists for standard genome sequencing and annotation.</title>
        <authorList>
            <consortium name="The Broad Institute Genomics Platform"/>
            <consortium name="The Broad Institute Genome Sequencing Center for Infectious Disease"/>
            <person name="Wu L."/>
            <person name="Ma J."/>
        </authorList>
    </citation>
    <scope>NUCLEOTIDE SEQUENCE [LARGE SCALE GENOMIC DNA]</scope>
    <source>
        <strain evidence="3">JCM 4253</strain>
    </source>
</reference>
<feature type="region of interest" description="Disordered" evidence="1">
    <location>
        <begin position="39"/>
        <end position="69"/>
    </location>
</feature>
<evidence type="ECO:0000313" key="2">
    <source>
        <dbReference type="EMBL" id="GHG59882.1"/>
    </source>
</evidence>
<name>A0A919EYT9_9ACTN</name>
<proteinExistence type="predicted"/>
<comment type="caution">
    <text evidence="2">The sequence shown here is derived from an EMBL/GenBank/DDBJ whole genome shotgun (WGS) entry which is preliminary data.</text>
</comment>
<dbReference type="EMBL" id="BNBF01000015">
    <property type="protein sequence ID" value="GHG59882.1"/>
    <property type="molecule type" value="Genomic_DNA"/>
</dbReference>
<evidence type="ECO:0008006" key="4">
    <source>
        <dbReference type="Google" id="ProtNLM"/>
    </source>
</evidence>
<feature type="region of interest" description="Disordered" evidence="1">
    <location>
        <begin position="148"/>
        <end position="180"/>
    </location>
</feature>
<accession>A0A919EYT9</accession>
<feature type="compositionally biased region" description="Basic and acidic residues" evidence="1">
    <location>
        <begin position="151"/>
        <end position="168"/>
    </location>
</feature>
<protein>
    <recommendedName>
        <fullName evidence="4">DUF732 domain-containing protein</fullName>
    </recommendedName>
</protein>
<gene>
    <name evidence="2" type="ORF">GCM10018980_48060</name>
</gene>
<evidence type="ECO:0000256" key="1">
    <source>
        <dbReference type="SAM" id="MobiDB-lite"/>
    </source>
</evidence>
<keyword evidence="3" id="KW-1185">Reference proteome</keyword>
<dbReference type="AlphaFoldDB" id="A0A919EYT9"/>
<feature type="compositionally biased region" description="Low complexity" evidence="1">
    <location>
        <begin position="50"/>
        <end position="69"/>
    </location>
</feature>
<organism evidence="2 3">
    <name type="scientific">Streptomyces capoamus</name>
    <dbReference type="NCBI Taxonomy" id="68183"/>
    <lineage>
        <taxon>Bacteria</taxon>
        <taxon>Bacillati</taxon>
        <taxon>Actinomycetota</taxon>
        <taxon>Actinomycetes</taxon>
        <taxon>Kitasatosporales</taxon>
        <taxon>Streptomycetaceae</taxon>
        <taxon>Streptomyces</taxon>
    </lineage>
</organism>
<evidence type="ECO:0000313" key="3">
    <source>
        <dbReference type="Proteomes" id="UP000619355"/>
    </source>
</evidence>